<reference evidence="8" key="1">
    <citation type="submission" date="2021-03" db="EMBL/GenBank/DDBJ databases">
        <authorList>
            <person name="Tagirdzhanova G."/>
        </authorList>
    </citation>
    <scope>NUCLEOTIDE SEQUENCE</scope>
</reference>
<keyword evidence="9" id="KW-1185">Reference proteome</keyword>
<evidence type="ECO:0000256" key="4">
    <source>
        <dbReference type="ARBA" id="ARBA00023004"/>
    </source>
</evidence>
<dbReference type="PRINTS" id="PR00463">
    <property type="entry name" value="EP450I"/>
</dbReference>
<comment type="caution">
    <text evidence="8">The sequence shown here is derived from an EMBL/GenBank/DDBJ whole genome shotgun (WGS) entry which is preliminary data.</text>
</comment>
<dbReference type="SUPFAM" id="SSF48264">
    <property type="entry name" value="Cytochrome P450"/>
    <property type="match status" value="1"/>
</dbReference>
<dbReference type="PANTHER" id="PTHR24305">
    <property type="entry name" value="CYTOCHROME P450"/>
    <property type="match status" value="1"/>
</dbReference>
<comment type="similarity">
    <text evidence="2 6">Belongs to the cytochrome P450 family.</text>
</comment>
<dbReference type="EMBL" id="CAJPDQ010000026">
    <property type="protein sequence ID" value="CAF9926936.1"/>
    <property type="molecule type" value="Genomic_DNA"/>
</dbReference>
<evidence type="ECO:0008006" key="10">
    <source>
        <dbReference type="Google" id="ProtNLM"/>
    </source>
</evidence>
<keyword evidence="6" id="KW-0503">Monooxygenase</keyword>
<protein>
    <recommendedName>
        <fullName evidence="10">Cytochrome P450</fullName>
    </recommendedName>
</protein>
<comment type="cofactor">
    <cofactor evidence="1 5">
        <name>heme</name>
        <dbReference type="ChEBI" id="CHEBI:30413"/>
    </cofactor>
</comment>
<proteinExistence type="inferred from homology"/>
<accession>A0A8H3FJ79</accession>
<dbReference type="GO" id="GO:0005506">
    <property type="term" value="F:iron ion binding"/>
    <property type="evidence" value="ECO:0007669"/>
    <property type="project" value="InterPro"/>
</dbReference>
<name>A0A8H3FJ79_9LECA</name>
<keyword evidence="6" id="KW-0560">Oxidoreductase</keyword>
<evidence type="ECO:0000256" key="3">
    <source>
        <dbReference type="ARBA" id="ARBA00022723"/>
    </source>
</evidence>
<evidence type="ECO:0000256" key="7">
    <source>
        <dbReference type="SAM" id="Phobius"/>
    </source>
</evidence>
<feature type="transmembrane region" description="Helical" evidence="7">
    <location>
        <begin position="6"/>
        <end position="28"/>
    </location>
</feature>
<dbReference type="Pfam" id="PF00067">
    <property type="entry name" value="p450"/>
    <property type="match status" value="1"/>
</dbReference>
<keyword evidence="3 5" id="KW-0479">Metal-binding</keyword>
<evidence type="ECO:0000256" key="2">
    <source>
        <dbReference type="ARBA" id="ARBA00010617"/>
    </source>
</evidence>
<dbReference type="InterPro" id="IPR017972">
    <property type="entry name" value="Cyt_P450_CS"/>
</dbReference>
<dbReference type="PROSITE" id="PS00086">
    <property type="entry name" value="CYTOCHROME_P450"/>
    <property type="match status" value="1"/>
</dbReference>
<feature type="binding site" description="axial binding residue" evidence="5">
    <location>
        <position position="469"/>
    </location>
    <ligand>
        <name>heme</name>
        <dbReference type="ChEBI" id="CHEBI:30413"/>
    </ligand>
    <ligandPart>
        <name>Fe</name>
        <dbReference type="ChEBI" id="CHEBI:18248"/>
    </ligandPart>
</feature>
<dbReference type="GO" id="GO:0020037">
    <property type="term" value="F:heme binding"/>
    <property type="evidence" value="ECO:0007669"/>
    <property type="project" value="InterPro"/>
</dbReference>
<dbReference type="Proteomes" id="UP000664169">
    <property type="component" value="Unassembled WGS sequence"/>
</dbReference>
<dbReference type="PRINTS" id="PR00385">
    <property type="entry name" value="P450"/>
</dbReference>
<dbReference type="GO" id="GO:0004497">
    <property type="term" value="F:monooxygenase activity"/>
    <property type="evidence" value="ECO:0007669"/>
    <property type="project" value="UniProtKB-KW"/>
</dbReference>
<evidence type="ECO:0000256" key="1">
    <source>
        <dbReference type="ARBA" id="ARBA00001971"/>
    </source>
</evidence>
<dbReference type="AlphaFoldDB" id="A0A8H3FJ79"/>
<dbReference type="InterPro" id="IPR002401">
    <property type="entry name" value="Cyt_P450_E_grp-I"/>
</dbReference>
<keyword evidence="5 6" id="KW-0349">Heme</keyword>
<dbReference type="InterPro" id="IPR036396">
    <property type="entry name" value="Cyt_P450_sf"/>
</dbReference>
<dbReference type="Gene3D" id="1.10.630.10">
    <property type="entry name" value="Cytochrome P450"/>
    <property type="match status" value="1"/>
</dbReference>
<dbReference type="GO" id="GO:0016705">
    <property type="term" value="F:oxidoreductase activity, acting on paired donors, with incorporation or reduction of molecular oxygen"/>
    <property type="evidence" value="ECO:0007669"/>
    <property type="project" value="InterPro"/>
</dbReference>
<evidence type="ECO:0000256" key="5">
    <source>
        <dbReference type="PIRSR" id="PIRSR602401-1"/>
    </source>
</evidence>
<dbReference type="InterPro" id="IPR050121">
    <property type="entry name" value="Cytochrome_P450_monoxygenase"/>
</dbReference>
<keyword evidence="7" id="KW-0812">Transmembrane</keyword>
<keyword evidence="4 5" id="KW-0408">Iron</keyword>
<gene>
    <name evidence="8" type="ORF">GOMPHAMPRED_004268</name>
</gene>
<sequence length="549" mass="62257">METLQLVYWLLFVVIVWYFSALPGNILAASKTGLPMVISPVDPDTPIWLVLSSMFQPQLEAHLPGFAYDWIKLTIFGWEFRERWSSTIEKLGKSFIIVTPGRNAIWTADPQAMNDVLLRRKDFLQLELASKMLGLFGMSLTASDAETWQRHRRATAPILNERIMAAVWQETLEQTQEMIDEFTDQGSSSRADTNEAIEGIRIIAINVIGSIVYGSRSSWKQTIRREGAPTGHSLTFIDALSTVIDNFIVAVFMPVHLLSRSWMPMPAQKLGISMQEFSSYAKEFIAEQRTRSETSNSLLGNLVRYADQHKLDSIQTKSSLYLSEDEIIGNLFNFTVAGFDTTATTTAYSLLALVLEPQWQEWLIEEIDKTDALHKSSDYGNVFPASYETLRLYTPVMHITRRVVQPQTTPFSISPGTSIFIAPSLTHVCPEYYGSDSLTFRPSRWLENGTIVDPPKGAFLPWSGGPRHCPGTKMSQVEFVAVLRQTFSNWRLRIAQREGESEMQARERLLGLIKESQPKVTQQLRRPDNVWLRFVKREKAEAVVVNSSD</sequence>
<evidence type="ECO:0000313" key="9">
    <source>
        <dbReference type="Proteomes" id="UP000664169"/>
    </source>
</evidence>
<keyword evidence="7" id="KW-0472">Membrane</keyword>
<dbReference type="InterPro" id="IPR001128">
    <property type="entry name" value="Cyt_P450"/>
</dbReference>
<dbReference type="OrthoDB" id="1470350at2759"/>
<evidence type="ECO:0000313" key="8">
    <source>
        <dbReference type="EMBL" id="CAF9926936.1"/>
    </source>
</evidence>
<evidence type="ECO:0000256" key="6">
    <source>
        <dbReference type="RuleBase" id="RU000461"/>
    </source>
</evidence>
<keyword evidence="7" id="KW-1133">Transmembrane helix</keyword>
<dbReference type="PANTHER" id="PTHR24305:SF166">
    <property type="entry name" value="CYTOCHROME P450 12A4, MITOCHONDRIAL-RELATED"/>
    <property type="match status" value="1"/>
</dbReference>
<organism evidence="8 9">
    <name type="scientific">Gomphillus americanus</name>
    <dbReference type="NCBI Taxonomy" id="1940652"/>
    <lineage>
        <taxon>Eukaryota</taxon>
        <taxon>Fungi</taxon>
        <taxon>Dikarya</taxon>
        <taxon>Ascomycota</taxon>
        <taxon>Pezizomycotina</taxon>
        <taxon>Lecanoromycetes</taxon>
        <taxon>OSLEUM clade</taxon>
        <taxon>Ostropomycetidae</taxon>
        <taxon>Ostropales</taxon>
        <taxon>Graphidaceae</taxon>
        <taxon>Gomphilloideae</taxon>
        <taxon>Gomphillus</taxon>
    </lineage>
</organism>